<gene>
    <name evidence="2" type="ORF">HanXRQr2_Chr14g0629751</name>
</gene>
<evidence type="ECO:0000313" key="2">
    <source>
        <dbReference type="EMBL" id="KAF5767869.1"/>
    </source>
</evidence>
<accession>A0A9K3E869</accession>
<name>A0A9K3E869_HELAN</name>
<evidence type="ECO:0000313" key="3">
    <source>
        <dbReference type="Proteomes" id="UP000215914"/>
    </source>
</evidence>
<proteinExistence type="predicted"/>
<sequence length="51" mass="5885">MIRTILVLSHTWKNKDHSPLSTYQNTKTRTGDCLSILFFIAIFPLTSFVDL</sequence>
<dbReference type="Gramene" id="mRNA:HanXRQr2_Chr14g0629751">
    <property type="protein sequence ID" value="mRNA:HanXRQr2_Chr14g0629751"/>
    <property type="gene ID" value="HanXRQr2_Chr14g0629751"/>
</dbReference>
<dbReference type="Proteomes" id="UP000215914">
    <property type="component" value="Unassembled WGS sequence"/>
</dbReference>
<evidence type="ECO:0000256" key="1">
    <source>
        <dbReference type="SAM" id="Phobius"/>
    </source>
</evidence>
<keyword evidence="1" id="KW-0812">Transmembrane</keyword>
<dbReference type="AlphaFoldDB" id="A0A9K3E869"/>
<feature type="transmembrane region" description="Helical" evidence="1">
    <location>
        <begin position="33"/>
        <end position="49"/>
    </location>
</feature>
<reference evidence="2" key="2">
    <citation type="submission" date="2020-06" db="EMBL/GenBank/DDBJ databases">
        <title>Helianthus annuus Genome sequencing and assembly Release 2.</title>
        <authorList>
            <person name="Gouzy J."/>
            <person name="Langlade N."/>
            <person name="Munos S."/>
        </authorList>
    </citation>
    <scope>NUCLEOTIDE SEQUENCE</scope>
    <source>
        <tissue evidence="2">Leaves</tissue>
    </source>
</reference>
<dbReference type="EMBL" id="MNCJ02000329">
    <property type="protein sequence ID" value="KAF5767869.1"/>
    <property type="molecule type" value="Genomic_DNA"/>
</dbReference>
<keyword evidence="1" id="KW-1133">Transmembrane helix</keyword>
<organism evidence="2 3">
    <name type="scientific">Helianthus annuus</name>
    <name type="common">Common sunflower</name>
    <dbReference type="NCBI Taxonomy" id="4232"/>
    <lineage>
        <taxon>Eukaryota</taxon>
        <taxon>Viridiplantae</taxon>
        <taxon>Streptophyta</taxon>
        <taxon>Embryophyta</taxon>
        <taxon>Tracheophyta</taxon>
        <taxon>Spermatophyta</taxon>
        <taxon>Magnoliopsida</taxon>
        <taxon>eudicotyledons</taxon>
        <taxon>Gunneridae</taxon>
        <taxon>Pentapetalae</taxon>
        <taxon>asterids</taxon>
        <taxon>campanulids</taxon>
        <taxon>Asterales</taxon>
        <taxon>Asteraceae</taxon>
        <taxon>Asteroideae</taxon>
        <taxon>Heliantheae alliance</taxon>
        <taxon>Heliantheae</taxon>
        <taxon>Helianthus</taxon>
    </lineage>
</organism>
<comment type="caution">
    <text evidence="2">The sequence shown here is derived from an EMBL/GenBank/DDBJ whole genome shotgun (WGS) entry which is preliminary data.</text>
</comment>
<reference evidence="2" key="1">
    <citation type="journal article" date="2017" name="Nature">
        <title>The sunflower genome provides insights into oil metabolism, flowering and Asterid evolution.</title>
        <authorList>
            <person name="Badouin H."/>
            <person name="Gouzy J."/>
            <person name="Grassa C.J."/>
            <person name="Murat F."/>
            <person name="Staton S.E."/>
            <person name="Cottret L."/>
            <person name="Lelandais-Briere C."/>
            <person name="Owens G.L."/>
            <person name="Carrere S."/>
            <person name="Mayjonade B."/>
            <person name="Legrand L."/>
            <person name="Gill N."/>
            <person name="Kane N.C."/>
            <person name="Bowers J.E."/>
            <person name="Hubner S."/>
            <person name="Bellec A."/>
            <person name="Berard A."/>
            <person name="Berges H."/>
            <person name="Blanchet N."/>
            <person name="Boniface M.C."/>
            <person name="Brunel D."/>
            <person name="Catrice O."/>
            <person name="Chaidir N."/>
            <person name="Claudel C."/>
            <person name="Donnadieu C."/>
            <person name="Faraut T."/>
            <person name="Fievet G."/>
            <person name="Helmstetter N."/>
            <person name="King M."/>
            <person name="Knapp S.J."/>
            <person name="Lai Z."/>
            <person name="Le Paslier M.C."/>
            <person name="Lippi Y."/>
            <person name="Lorenzon L."/>
            <person name="Mandel J.R."/>
            <person name="Marage G."/>
            <person name="Marchand G."/>
            <person name="Marquand E."/>
            <person name="Bret-Mestries E."/>
            <person name="Morien E."/>
            <person name="Nambeesan S."/>
            <person name="Nguyen T."/>
            <person name="Pegot-Espagnet P."/>
            <person name="Pouilly N."/>
            <person name="Raftis F."/>
            <person name="Sallet E."/>
            <person name="Schiex T."/>
            <person name="Thomas J."/>
            <person name="Vandecasteele C."/>
            <person name="Vares D."/>
            <person name="Vear F."/>
            <person name="Vautrin S."/>
            <person name="Crespi M."/>
            <person name="Mangin B."/>
            <person name="Burke J.M."/>
            <person name="Salse J."/>
            <person name="Munos S."/>
            <person name="Vincourt P."/>
            <person name="Rieseberg L.H."/>
            <person name="Langlade N.B."/>
        </authorList>
    </citation>
    <scope>NUCLEOTIDE SEQUENCE</scope>
    <source>
        <tissue evidence="2">Leaves</tissue>
    </source>
</reference>
<keyword evidence="1" id="KW-0472">Membrane</keyword>
<protein>
    <submittedName>
        <fullName evidence="2">Uncharacterized protein</fullName>
    </submittedName>
</protein>
<keyword evidence="3" id="KW-1185">Reference proteome</keyword>